<dbReference type="Proteomes" id="UP000799777">
    <property type="component" value="Unassembled WGS sequence"/>
</dbReference>
<dbReference type="AlphaFoldDB" id="A0A9P4HBX5"/>
<evidence type="ECO:0008006" key="3">
    <source>
        <dbReference type="Google" id="ProtNLM"/>
    </source>
</evidence>
<keyword evidence="2" id="KW-1185">Reference proteome</keyword>
<dbReference type="OrthoDB" id="3669482at2759"/>
<organism evidence="1 2">
    <name type="scientific">Setomelanomma holmii</name>
    <dbReference type="NCBI Taxonomy" id="210430"/>
    <lineage>
        <taxon>Eukaryota</taxon>
        <taxon>Fungi</taxon>
        <taxon>Dikarya</taxon>
        <taxon>Ascomycota</taxon>
        <taxon>Pezizomycotina</taxon>
        <taxon>Dothideomycetes</taxon>
        <taxon>Pleosporomycetidae</taxon>
        <taxon>Pleosporales</taxon>
        <taxon>Pleosporineae</taxon>
        <taxon>Phaeosphaeriaceae</taxon>
        <taxon>Setomelanomma</taxon>
    </lineage>
</organism>
<evidence type="ECO:0000313" key="2">
    <source>
        <dbReference type="Proteomes" id="UP000799777"/>
    </source>
</evidence>
<comment type="caution">
    <text evidence="1">The sequence shown here is derived from an EMBL/GenBank/DDBJ whole genome shotgun (WGS) entry which is preliminary data.</text>
</comment>
<name>A0A9P4HBX5_9PLEO</name>
<protein>
    <recommendedName>
        <fullName evidence="3">F-box domain-containing protein</fullName>
    </recommendedName>
</protein>
<sequence length="363" mass="40490">MARFDSLPDGLLLDIAARTDVTGILGLCLTSHRMRSKLVNALRTRPDFANGLDCLEIGGLTKETCEKLVAVKVEFEKSVSGPAWNAWYDLPRATYPGAADLATVASMKTLSGFIFAGIAVAIACAKSLKSLKLKVNAIDYTKLGFVLRSDDRGDRWTVPGITGYRSEVRFLLQSRLESMNIMQDDGVLRHDGGCDCCCTIPTMYNQLGSFIHLKRLVMPFACLEIETSEFKWLDELVTSFQTLLDIELRFKTNLLSTAWTICTHFVGERETITVVRRWKQQSNTRITTVFGNAKFNDCVANIERKAPKSYDTGDLDRALERCLATTHELLTKEMELMDALGYEPPSIFHDPTREVVDSATSSS</sequence>
<reference evidence="1" key="1">
    <citation type="journal article" date="2020" name="Stud. Mycol.">
        <title>101 Dothideomycetes genomes: a test case for predicting lifestyles and emergence of pathogens.</title>
        <authorList>
            <person name="Haridas S."/>
            <person name="Albert R."/>
            <person name="Binder M."/>
            <person name="Bloem J."/>
            <person name="Labutti K."/>
            <person name="Salamov A."/>
            <person name="Andreopoulos B."/>
            <person name="Baker S."/>
            <person name="Barry K."/>
            <person name="Bills G."/>
            <person name="Bluhm B."/>
            <person name="Cannon C."/>
            <person name="Castanera R."/>
            <person name="Culley D."/>
            <person name="Daum C."/>
            <person name="Ezra D."/>
            <person name="Gonzalez J."/>
            <person name="Henrissat B."/>
            <person name="Kuo A."/>
            <person name="Liang C."/>
            <person name="Lipzen A."/>
            <person name="Lutzoni F."/>
            <person name="Magnuson J."/>
            <person name="Mondo S."/>
            <person name="Nolan M."/>
            <person name="Ohm R."/>
            <person name="Pangilinan J."/>
            <person name="Park H.-J."/>
            <person name="Ramirez L."/>
            <person name="Alfaro M."/>
            <person name="Sun H."/>
            <person name="Tritt A."/>
            <person name="Yoshinaga Y."/>
            <person name="Zwiers L.-H."/>
            <person name="Turgeon B."/>
            <person name="Goodwin S."/>
            <person name="Spatafora J."/>
            <person name="Crous P."/>
            <person name="Grigoriev I."/>
        </authorList>
    </citation>
    <scope>NUCLEOTIDE SEQUENCE</scope>
    <source>
        <strain evidence="1">CBS 110217</strain>
    </source>
</reference>
<evidence type="ECO:0000313" key="1">
    <source>
        <dbReference type="EMBL" id="KAF2030879.1"/>
    </source>
</evidence>
<proteinExistence type="predicted"/>
<accession>A0A9P4HBX5</accession>
<gene>
    <name evidence="1" type="ORF">EK21DRAFT_88596</name>
</gene>
<dbReference type="EMBL" id="ML978186">
    <property type="protein sequence ID" value="KAF2030879.1"/>
    <property type="molecule type" value="Genomic_DNA"/>
</dbReference>